<evidence type="ECO:0000256" key="4">
    <source>
        <dbReference type="ARBA" id="ARBA00023002"/>
    </source>
</evidence>
<dbReference type="InterPro" id="IPR050085">
    <property type="entry name" value="AGPR"/>
</dbReference>
<dbReference type="GO" id="GO:0006526">
    <property type="term" value="P:L-arginine biosynthetic process"/>
    <property type="evidence" value="ECO:0007669"/>
    <property type="project" value="UniProtKB-KW"/>
</dbReference>
<dbReference type="PANTHER" id="PTHR32338">
    <property type="entry name" value="N-ACETYL-GAMMA-GLUTAMYL-PHOSPHATE REDUCTASE, CHLOROPLASTIC-RELATED-RELATED"/>
    <property type="match status" value="1"/>
</dbReference>
<feature type="domain" description="Semialdehyde dehydrogenase NAD-binding" evidence="5">
    <location>
        <begin position="6"/>
        <end position="127"/>
    </location>
</feature>
<gene>
    <name evidence="6" type="ORF">EVA_20166</name>
</gene>
<comment type="caution">
    <text evidence="6">The sequence shown here is derived from an EMBL/GenBank/DDBJ whole genome shotgun (WGS) entry which is preliminary data.</text>
</comment>
<dbReference type="Pfam" id="PF22698">
    <property type="entry name" value="Semialdhyde_dhC_1"/>
    <property type="match status" value="1"/>
</dbReference>
<reference evidence="6" key="1">
    <citation type="journal article" date="2012" name="PLoS ONE">
        <title>Gene sets for utilization of primary and secondary nutrition supplies in the distal gut of endangered iberian lynx.</title>
        <authorList>
            <person name="Alcaide M."/>
            <person name="Messina E."/>
            <person name="Richter M."/>
            <person name="Bargiela R."/>
            <person name="Peplies J."/>
            <person name="Huws S.A."/>
            <person name="Newbold C.J."/>
            <person name="Golyshin P.N."/>
            <person name="Simon M.A."/>
            <person name="Lopez G."/>
            <person name="Yakimov M.M."/>
            <person name="Ferrer M."/>
        </authorList>
    </citation>
    <scope>NUCLEOTIDE SEQUENCE</scope>
</reference>
<dbReference type="SUPFAM" id="SSF55347">
    <property type="entry name" value="Glyceraldehyde-3-phosphate dehydrogenase-like, C-terminal domain"/>
    <property type="match status" value="1"/>
</dbReference>
<dbReference type="GO" id="GO:0051287">
    <property type="term" value="F:NAD binding"/>
    <property type="evidence" value="ECO:0007669"/>
    <property type="project" value="InterPro"/>
</dbReference>
<accession>J9F9Y9</accession>
<keyword evidence="4" id="KW-0560">Oxidoreductase</keyword>
<keyword evidence="3" id="KW-0521">NADP</keyword>
<dbReference type="Gene3D" id="3.40.50.720">
    <property type="entry name" value="NAD(P)-binding Rossmann-like Domain"/>
    <property type="match status" value="1"/>
</dbReference>
<dbReference type="Pfam" id="PF01118">
    <property type="entry name" value="Semialdhyde_dh"/>
    <property type="match status" value="1"/>
</dbReference>
<dbReference type="EMBL" id="AMCI01007990">
    <property type="protein sequence ID" value="EJW91726.1"/>
    <property type="molecule type" value="Genomic_DNA"/>
</dbReference>
<dbReference type="Gene3D" id="3.30.360.10">
    <property type="entry name" value="Dihydrodipicolinate Reductase, domain 2"/>
    <property type="match status" value="1"/>
</dbReference>
<dbReference type="AlphaFoldDB" id="J9F9Y9"/>
<keyword evidence="2" id="KW-0028">Amino-acid biosynthesis</keyword>
<dbReference type="CDD" id="cd17895">
    <property type="entry name" value="AGPR_1_N"/>
    <property type="match status" value="1"/>
</dbReference>
<dbReference type="InterPro" id="IPR000534">
    <property type="entry name" value="Semialdehyde_DH_NAD-bd"/>
</dbReference>
<protein>
    <submittedName>
        <fullName evidence="6">N-acetyl-gamma-glutamyl-phosphate reductase</fullName>
    </submittedName>
</protein>
<evidence type="ECO:0000313" key="6">
    <source>
        <dbReference type="EMBL" id="EJW91726.1"/>
    </source>
</evidence>
<evidence type="ECO:0000256" key="3">
    <source>
        <dbReference type="ARBA" id="ARBA00022857"/>
    </source>
</evidence>
<dbReference type="InterPro" id="IPR036291">
    <property type="entry name" value="NAD(P)-bd_dom_sf"/>
</dbReference>
<dbReference type="SMART" id="SM00859">
    <property type="entry name" value="Semialdhyde_dh"/>
    <property type="match status" value="1"/>
</dbReference>
<evidence type="ECO:0000256" key="1">
    <source>
        <dbReference type="ARBA" id="ARBA00022571"/>
    </source>
</evidence>
<evidence type="ECO:0000256" key="2">
    <source>
        <dbReference type="ARBA" id="ARBA00022605"/>
    </source>
</evidence>
<name>J9F9Y9_9ZZZZ</name>
<organism evidence="6">
    <name type="scientific">gut metagenome</name>
    <dbReference type="NCBI Taxonomy" id="749906"/>
    <lineage>
        <taxon>unclassified sequences</taxon>
        <taxon>metagenomes</taxon>
        <taxon>organismal metagenomes</taxon>
    </lineage>
</organism>
<dbReference type="GO" id="GO:0016620">
    <property type="term" value="F:oxidoreductase activity, acting on the aldehyde or oxo group of donors, NAD or NADP as acceptor"/>
    <property type="evidence" value="ECO:0007669"/>
    <property type="project" value="InterPro"/>
</dbReference>
<evidence type="ECO:0000259" key="5">
    <source>
        <dbReference type="SMART" id="SM00859"/>
    </source>
</evidence>
<sequence>MNDLIQVGIIGGADHTTGELIRLLLNHPAAEIQWVYHTSLAGNLLTDVHCGLYGETDLIYTSELDFDGVDVVFCCLDHLQSAAFFTEHYIPADLRIIDLSPCYRMPGEDNDFVYGLPELNHLQLIGAQHIANPGHFATAIGLALLPLASQGWLDSDLSVHTIAATSGDGSRSAMATFSTTLSSYIGIDKAFRHPQLAEVRYQVQKLQPTFDGDIDFLAYRGNFARGLFTTIQLHSETSEDDIEAAYQDYYAESAFTQYCCQPIDLKEVVNTNKCLLHVEKSDDRILVCSALDNLLKGGAGQAVQNMNLMFDLEETAGLRLKPVAF</sequence>
<proteinExistence type="predicted"/>
<keyword evidence="1" id="KW-0055">Arginine biosynthesis</keyword>
<dbReference type="PANTHER" id="PTHR32338:SF10">
    <property type="entry name" value="N-ACETYL-GAMMA-GLUTAMYL-PHOSPHATE REDUCTASE, CHLOROPLASTIC-RELATED"/>
    <property type="match status" value="1"/>
</dbReference>
<dbReference type="SUPFAM" id="SSF51735">
    <property type="entry name" value="NAD(P)-binding Rossmann-fold domains"/>
    <property type="match status" value="1"/>
</dbReference>
<dbReference type="InterPro" id="IPR058924">
    <property type="entry name" value="AGPR_dimerisation_dom"/>
</dbReference>